<dbReference type="Pfam" id="PF19238">
    <property type="entry name" value="Radical_SAM_2"/>
    <property type="match status" value="1"/>
</dbReference>
<dbReference type="Gene3D" id="3.20.20.70">
    <property type="entry name" value="Aldolase class I"/>
    <property type="match status" value="1"/>
</dbReference>
<dbReference type="InterPro" id="IPR045375">
    <property type="entry name" value="Put_radical_SAM-like_N"/>
</dbReference>
<dbReference type="InterPro" id="IPR058240">
    <property type="entry name" value="rSAM_sf"/>
</dbReference>
<accession>A0A6M8J4B2</accession>
<dbReference type="Proteomes" id="UP000503297">
    <property type="component" value="Chromosome"/>
</dbReference>
<reference evidence="2" key="1">
    <citation type="submission" date="2020-05" db="EMBL/GenBank/DDBJ databases">
        <title>Novel species in genus Nocardioides.</title>
        <authorList>
            <person name="Zhang G."/>
        </authorList>
    </citation>
    <scope>NUCLEOTIDE SEQUENCE [LARGE SCALE GENOMIC DNA]</scope>
    <source>
        <strain evidence="2">zg-1050</strain>
    </source>
</reference>
<dbReference type="EMBL" id="CP053716">
    <property type="protein sequence ID" value="QKF07951.1"/>
    <property type="molecule type" value="Genomic_DNA"/>
</dbReference>
<dbReference type="SUPFAM" id="SSF102114">
    <property type="entry name" value="Radical SAM enzymes"/>
    <property type="match status" value="1"/>
</dbReference>
<dbReference type="Gene3D" id="2.30.42.10">
    <property type="match status" value="1"/>
</dbReference>
<keyword evidence="2" id="KW-1185">Reference proteome</keyword>
<gene>
    <name evidence="1" type="ORF">HLV38_00565</name>
</gene>
<proteinExistence type="predicted"/>
<dbReference type="KEGG" id="bwa:HLV38_00565"/>
<name>A0A6M8J4B2_9ACTN</name>
<organism evidence="1 2">
    <name type="scientific">Berryella wangjianweii</name>
    <dbReference type="NCBI Taxonomy" id="2734634"/>
    <lineage>
        <taxon>Bacteria</taxon>
        <taxon>Bacillati</taxon>
        <taxon>Actinomycetota</taxon>
        <taxon>Coriobacteriia</taxon>
        <taxon>Eggerthellales</taxon>
        <taxon>Eggerthellaceae</taxon>
        <taxon>Berryella</taxon>
    </lineage>
</organism>
<sequence length="475" mass="51953">MALAARPAASPACAPDPAAVAAAAFPTHALIQRVEPGSPADDVGLHAGCYITSVDGSPLRDVIDWRWLASDDVVELGYVDTEGDAGTVEVERDPGTDWGIEFEGLVFDDVIQCRNACTFCFMHQLPRGMRPSLYLRDDDFRLSFLVGTFVTLTNLAAEDEARIIEQRITPLHVSLQATTPEVRRRMIGRRAQHGIEALDRLLDAGIEAHAQIVLVPGQNDGDELTSTLTWCYERPGILTVGVVPLGYTRFQKRFERSFEGPDDARALLEDIAPFQRRAQAERGTPWVFAADEFYANAFADNLAAHVPPAAHYGSFSLFEDGIGIIRSFLDDWQRACADGAVEACARALRASGTRALLVAGCAQRGFLTPSVESSALHGLLVPLYVENEYFGGNVNVTGLLVGADVSARIKDVLEQEGCCDDLFLLPRVMFNDHGVMLDDLTLDDVARMTGARVRMVSCSPIDYLREIEHLARCRA</sequence>
<evidence type="ECO:0000313" key="2">
    <source>
        <dbReference type="Proteomes" id="UP000503297"/>
    </source>
</evidence>
<dbReference type="Pfam" id="PF04459">
    <property type="entry name" value="DUF512"/>
    <property type="match status" value="1"/>
</dbReference>
<dbReference type="InterPro" id="IPR007549">
    <property type="entry name" value="DUF512"/>
</dbReference>
<dbReference type="InterPro" id="IPR013785">
    <property type="entry name" value="Aldolase_TIM"/>
</dbReference>
<evidence type="ECO:0000313" key="1">
    <source>
        <dbReference type="EMBL" id="QKF07951.1"/>
    </source>
</evidence>
<protein>
    <submittedName>
        <fullName evidence="1">DUF512 domain-containing protein</fullName>
    </submittedName>
</protein>
<dbReference type="AlphaFoldDB" id="A0A6M8J4B2"/>
<dbReference type="SUPFAM" id="SSF50156">
    <property type="entry name" value="PDZ domain-like"/>
    <property type="match status" value="1"/>
</dbReference>
<dbReference type="InterPro" id="IPR036034">
    <property type="entry name" value="PDZ_sf"/>
</dbReference>